<sequence>MPASEQQTAVLADHAGACVVCPHPWPEHDPTGVRFCTATAAAALSRGCICR</sequence>
<keyword evidence="2" id="KW-1185">Reference proteome</keyword>
<organism evidence="1 2">
    <name type="scientific">Lentzea rhizosphaerae</name>
    <dbReference type="NCBI Taxonomy" id="2041025"/>
    <lineage>
        <taxon>Bacteria</taxon>
        <taxon>Bacillati</taxon>
        <taxon>Actinomycetota</taxon>
        <taxon>Actinomycetes</taxon>
        <taxon>Pseudonocardiales</taxon>
        <taxon>Pseudonocardiaceae</taxon>
        <taxon>Lentzea</taxon>
    </lineage>
</organism>
<dbReference type="NCBIfam" id="NF038206">
    <property type="entry name" value="RGCVC_fam"/>
    <property type="match status" value="1"/>
</dbReference>
<proteinExistence type="predicted"/>
<evidence type="ECO:0000313" key="2">
    <source>
        <dbReference type="Proteomes" id="UP001595690"/>
    </source>
</evidence>
<evidence type="ECO:0000313" key="1">
    <source>
        <dbReference type="EMBL" id="MFC3891252.1"/>
    </source>
</evidence>
<name>A0ABV8BPY2_9PSEU</name>
<dbReference type="EMBL" id="JBHRZI010000010">
    <property type="protein sequence ID" value="MFC3891252.1"/>
    <property type="molecule type" value="Genomic_DNA"/>
</dbReference>
<dbReference type="RefSeq" id="WP_382370401.1">
    <property type="nucleotide sequence ID" value="NZ_JBHRZI010000010.1"/>
</dbReference>
<accession>A0ABV8BPY2</accession>
<gene>
    <name evidence="1" type="ORF">ACFOWZ_07165</name>
</gene>
<comment type="caution">
    <text evidence="1">The sequence shown here is derived from an EMBL/GenBank/DDBJ whole genome shotgun (WGS) entry which is preliminary data.</text>
</comment>
<protein>
    <submittedName>
        <fullName evidence="1">RGCVC family protein</fullName>
    </submittedName>
</protein>
<dbReference type="Proteomes" id="UP001595690">
    <property type="component" value="Unassembled WGS sequence"/>
</dbReference>
<reference evidence="2" key="1">
    <citation type="journal article" date="2019" name="Int. J. Syst. Evol. Microbiol.">
        <title>The Global Catalogue of Microorganisms (GCM) 10K type strain sequencing project: providing services to taxonomists for standard genome sequencing and annotation.</title>
        <authorList>
            <consortium name="The Broad Institute Genomics Platform"/>
            <consortium name="The Broad Institute Genome Sequencing Center for Infectious Disease"/>
            <person name="Wu L."/>
            <person name="Ma J."/>
        </authorList>
    </citation>
    <scope>NUCLEOTIDE SEQUENCE [LARGE SCALE GENOMIC DNA]</scope>
    <source>
        <strain evidence="2">CGMCC 4.7405</strain>
    </source>
</reference>